<protein>
    <submittedName>
        <fullName evidence="1">Uncharacterized protein</fullName>
    </submittedName>
</protein>
<proteinExistence type="predicted"/>
<evidence type="ECO:0000313" key="2">
    <source>
        <dbReference type="Proteomes" id="UP000316360"/>
    </source>
</evidence>
<reference evidence="1 2" key="1">
    <citation type="submission" date="2019-03" db="EMBL/GenBank/DDBJ databases">
        <title>Metabolic potential of uncultured bacteria and archaea associated with petroleum seepage in deep-sea sediments.</title>
        <authorList>
            <person name="Dong X."/>
            <person name="Hubert C."/>
        </authorList>
    </citation>
    <scope>NUCLEOTIDE SEQUENCE [LARGE SCALE GENOMIC DNA]</scope>
    <source>
        <strain evidence="1">E44_bin7</strain>
    </source>
</reference>
<accession>A0A523RTI5</accession>
<gene>
    <name evidence="1" type="ORF">E3J84_05490</name>
</gene>
<sequence length="105" mass="11187">MSNCALDFAFANEEEAFAIVEGTCGTLTKPTAAGDRLYTVGPTEFAQEGEFLDDEQVRASPSRFSAIQGRLTPGEWSCNTYVKPSGTVGTAPEHDVFFQALMGGA</sequence>
<dbReference type="Proteomes" id="UP000316360">
    <property type="component" value="Unassembled WGS sequence"/>
</dbReference>
<organism evidence="1 2">
    <name type="scientific">Aerophobetes bacterium</name>
    <dbReference type="NCBI Taxonomy" id="2030807"/>
    <lineage>
        <taxon>Bacteria</taxon>
        <taxon>Candidatus Aerophobota</taxon>
    </lineage>
</organism>
<comment type="caution">
    <text evidence="1">The sequence shown here is derived from an EMBL/GenBank/DDBJ whole genome shotgun (WGS) entry which is preliminary data.</text>
</comment>
<dbReference type="AlphaFoldDB" id="A0A523RTI5"/>
<dbReference type="EMBL" id="SOKJ01000315">
    <property type="protein sequence ID" value="TET09090.1"/>
    <property type="molecule type" value="Genomic_DNA"/>
</dbReference>
<evidence type="ECO:0000313" key="1">
    <source>
        <dbReference type="EMBL" id="TET09090.1"/>
    </source>
</evidence>
<feature type="non-terminal residue" evidence="1">
    <location>
        <position position="105"/>
    </location>
</feature>
<name>A0A523RTI5_UNCAE</name>